<evidence type="ECO:0000256" key="7">
    <source>
        <dbReference type="ARBA" id="ARBA00023136"/>
    </source>
</evidence>
<keyword evidence="7 8" id="KW-0472">Membrane</keyword>
<dbReference type="NCBIfam" id="TIGR00710">
    <property type="entry name" value="efflux_Bcr_CflA"/>
    <property type="match status" value="1"/>
</dbReference>
<organism evidence="10 11">
    <name type="scientific">Chitinophaga costaii</name>
    <dbReference type="NCBI Taxonomy" id="1335309"/>
    <lineage>
        <taxon>Bacteria</taxon>
        <taxon>Pseudomonadati</taxon>
        <taxon>Bacteroidota</taxon>
        <taxon>Chitinophagia</taxon>
        <taxon>Chitinophagales</taxon>
        <taxon>Chitinophagaceae</taxon>
        <taxon>Chitinophaga</taxon>
    </lineage>
</organism>
<evidence type="ECO:0000256" key="8">
    <source>
        <dbReference type="SAM" id="Phobius"/>
    </source>
</evidence>
<proteinExistence type="inferred from homology"/>
<dbReference type="PANTHER" id="PTHR23502">
    <property type="entry name" value="MAJOR FACILITATOR SUPERFAMILY"/>
    <property type="match status" value="1"/>
</dbReference>
<dbReference type="InterPro" id="IPR004812">
    <property type="entry name" value="Efflux_drug-R_Bcr/CmlA"/>
</dbReference>
<gene>
    <name evidence="10" type="ORF">GA0116948_10527</name>
</gene>
<keyword evidence="3" id="KW-0813">Transport</keyword>
<feature type="transmembrane region" description="Helical" evidence="8">
    <location>
        <begin position="118"/>
        <end position="139"/>
    </location>
</feature>
<keyword evidence="5 8" id="KW-0812">Transmembrane</keyword>
<reference evidence="10 11" key="1">
    <citation type="submission" date="2016-08" db="EMBL/GenBank/DDBJ databases">
        <authorList>
            <person name="Seilhamer J.J."/>
        </authorList>
    </citation>
    <scope>NUCLEOTIDE SEQUENCE [LARGE SCALE GENOMIC DNA]</scope>
    <source>
        <strain evidence="10 11">A37T2</strain>
    </source>
</reference>
<evidence type="ECO:0000256" key="4">
    <source>
        <dbReference type="ARBA" id="ARBA00022475"/>
    </source>
</evidence>
<evidence type="ECO:0000256" key="2">
    <source>
        <dbReference type="ARBA" id="ARBA00006236"/>
    </source>
</evidence>
<feature type="transmembrane region" description="Helical" evidence="8">
    <location>
        <begin position="63"/>
        <end position="82"/>
    </location>
</feature>
<feature type="transmembrane region" description="Helical" evidence="8">
    <location>
        <begin position="387"/>
        <end position="406"/>
    </location>
</feature>
<dbReference type="EMBL" id="FMAR01000005">
    <property type="protein sequence ID" value="SCC25344.1"/>
    <property type="molecule type" value="Genomic_DNA"/>
</dbReference>
<evidence type="ECO:0000256" key="1">
    <source>
        <dbReference type="ARBA" id="ARBA00004651"/>
    </source>
</evidence>
<evidence type="ECO:0000259" key="9">
    <source>
        <dbReference type="PROSITE" id="PS50850"/>
    </source>
</evidence>
<feature type="transmembrane region" description="Helical" evidence="8">
    <location>
        <begin position="327"/>
        <end position="349"/>
    </location>
</feature>
<dbReference type="CDD" id="cd17320">
    <property type="entry name" value="MFS_MdfA_MDR_like"/>
    <property type="match status" value="1"/>
</dbReference>
<dbReference type="InterPro" id="IPR036259">
    <property type="entry name" value="MFS_trans_sf"/>
</dbReference>
<feature type="transmembrane region" description="Helical" evidence="8">
    <location>
        <begin position="231"/>
        <end position="249"/>
    </location>
</feature>
<dbReference type="SUPFAM" id="SSF103473">
    <property type="entry name" value="MFS general substrate transporter"/>
    <property type="match status" value="1"/>
</dbReference>
<dbReference type="Gene3D" id="1.20.1720.10">
    <property type="entry name" value="Multidrug resistance protein D"/>
    <property type="match status" value="1"/>
</dbReference>
<feature type="transmembrane region" description="Helical" evidence="8">
    <location>
        <begin position="151"/>
        <end position="173"/>
    </location>
</feature>
<keyword evidence="6 8" id="KW-1133">Transmembrane helix</keyword>
<dbReference type="GO" id="GO:0005886">
    <property type="term" value="C:plasma membrane"/>
    <property type="evidence" value="ECO:0007669"/>
    <property type="project" value="UniProtKB-SubCell"/>
</dbReference>
<comment type="subcellular location">
    <subcellularLocation>
        <location evidence="1">Cell membrane</location>
        <topology evidence="1">Multi-pass membrane protein</topology>
    </subcellularLocation>
</comment>
<feature type="domain" description="Major facilitator superfamily (MFS) profile" evidence="9">
    <location>
        <begin position="27"/>
        <end position="409"/>
    </location>
</feature>
<dbReference type="GO" id="GO:1990961">
    <property type="term" value="P:xenobiotic detoxification by transmembrane export across the plasma membrane"/>
    <property type="evidence" value="ECO:0007669"/>
    <property type="project" value="InterPro"/>
</dbReference>
<protein>
    <submittedName>
        <fullName evidence="10">MFS transporter, DHA1 family, bicyclomycin/chloramphenicol resistance protein</fullName>
    </submittedName>
</protein>
<feature type="transmembrane region" description="Helical" evidence="8">
    <location>
        <begin position="179"/>
        <end position="201"/>
    </location>
</feature>
<keyword evidence="11" id="KW-1185">Reference proteome</keyword>
<dbReference type="AlphaFoldDB" id="A0A1C4D1L4"/>
<dbReference type="PANTHER" id="PTHR23502:SF132">
    <property type="entry name" value="POLYAMINE TRANSPORTER 2-RELATED"/>
    <property type="match status" value="1"/>
</dbReference>
<dbReference type="GO" id="GO:0015385">
    <property type="term" value="F:sodium:proton antiporter activity"/>
    <property type="evidence" value="ECO:0007669"/>
    <property type="project" value="TreeGrafter"/>
</dbReference>
<sequence length="425" mass="45553">MRIYIFKFVKTFRSFRMDTTKSRSSFLIFILGTLTALGPFSIDMYLPGFPAIAKDLGVRDTEVGLSLSSYFVGIAAGQILYGPLLDRFGRKRPLYIGLAVYILASIGCMLSHSLNSLVILRFVQAVGSCAATVAAVAMVRDIFPVKDNARVFALLMLVVGASPMLAPTIGGYVSAGIGWHYIFAILGGMGILTLIASIWWLPSSYRPDLTLSLKPLPILKNFWLVLREPQFFTYAFTGAIAFAGLFVYVSGSSHVLMQVYHLTDKQFGWIFAFLSVGLIGANQLNNVALRFYTSQQVVPMALLVQSLSGLALLVLALNGWLSLPVLIVLLFIYLSGIGFTNPNAAALSLAPFERNAGSASAMMGALQMGCGALASLVVSLFHSTSAVPMTATMCASGILALVILLIGRRQIAGPVLAGQASGVLH</sequence>
<evidence type="ECO:0000256" key="3">
    <source>
        <dbReference type="ARBA" id="ARBA00022448"/>
    </source>
</evidence>
<dbReference type="InterPro" id="IPR011701">
    <property type="entry name" value="MFS"/>
</dbReference>
<dbReference type="PROSITE" id="PS50850">
    <property type="entry name" value="MFS"/>
    <property type="match status" value="1"/>
</dbReference>
<dbReference type="InterPro" id="IPR020846">
    <property type="entry name" value="MFS_dom"/>
</dbReference>
<dbReference type="Proteomes" id="UP000242818">
    <property type="component" value="Unassembled WGS sequence"/>
</dbReference>
<keyword evidence="4" id="KW-1003">Cell membrane</keyword>
<feature type="transmembrane region" description="Helical" evidence="8">
    <location>
        <begin position="94"/>
        <end position="112"/>
    </location>
</feature>
<evidence type="ECO:0000256" key="6">
    <source>
        <dbReference type="ARBA" id="ARBA00022989"/>
    </source>
</evidence>
<comment type="similarity">
    <text evidence="2">Belongs to the major facilitator superfamily. Bcr/CmlA family.</text>
</comment>
<dbReference type="FunFam" id="1.20.1720.10:FF:000005">
    <property type="entry name" value="Bcr/CflA family efflux transporter"/>
    <property type="match status" value="1"/>
</dbReference>
<feature type="transmembrane region" description="Helical" evidence="8">
    <location>
        <begin position="269"/>
        <end position="289"/>
    </location>
</feature>
<dbReference type="GO" id="GO:0042910">
    <property type="term" value="F:xenobiotic transmembrane transporter activity"/>
    <property type="evidence" value="ECO:0007669"/>
    <property type="project" value="InterPro"/>
</dbReference>
<feature type="transmembrane region" description="Helical" evidence="8">
    <location>
        <begin position="361"/>
        <end position="381"/>
    </location>
</feature>
<evidence type="ECO:0000256" key="5">
    <source>
        <dbReference type="ARBA" id="ARBA00022692"/>
    </source>
</evidence>
<dbReference type="STRING" id="1335309.GA0116948_10527"/>
<feature type="transmembrane region" description="Helical" evidence="8">
    <location>
        <begin position="301"/>
        <end position="321"/>
    </location>
</feature>
<dbReference type="Pfam" id="PF07690">
    <property type="entry name" value="MFS_1"/>
    <property type="match status" value="1"/>
</dbReference>
<evidence type="ECO:0000313" key="11">
    <source>
        <dbReference type="Proteomes" id="UP000242818"/>
    </source>
</evidence>
<evidence type="ECO:0000313" key="10">
    <source>
        <dbReference type="EMBL" id="SCC25344.1"/>
    </source>
</evidence>
<name>A0A1C4D1L4_9BACT</name>
<accession>A0A1C4D1L4</accession>